<dbReference type="InterPro" id="IPR024914">
    <property type="entry name" value="tRNA_acetyltr_TmcA"/>
</dbReference>
<dbReference type="GO" id="GO:1990883">
    <property type="term" value="F:18S rRNA cytidine N-acetyltransferase activity"/>
    <property type="evidence" value="ECO:0007669"/>
    <property type="project" value="TreeGrafter"/>
</dbReference>
<keyword evidence="5 9" id="KW-0547">Nucleotide-binding</keyword>
<reference evidence="11 12" key="1">
    <citation type="submission" date="2018-03" db="EMBL/GenBank/DDBJ databases">
        <title>The draft genome of Zobellella taiwanensis JCM 13381.</title>
        <authorList>
            <person name="Liu L."/>
            <person name="Li L."/>
            <person name="Wang T."/>
            <person name="Zhang X."/>
            <person name="Liang L."/>
        </authorList>
    </citation>
    <scope>NUCLEOTIDE SEQUENCE [LARGE SCALE GENOMIC DNA]</scope>
    <source>
        <strain evidence="11 12">JCM 13381</strain>
    </source>
</reference>
<dbReference type="Gene3D" id="3.40.50.300">
    <property type="entry name" value="P-loop containing nucleotide triphosphate hydrolases"/>
    <property type="match status" value="1"/>
</dbReference>
<comment type="catalytic activity">
    <reaction evidence="9">
        <text>cytidine(34) in elongator tRNA(Met) + acetyl-CoA + ATP + H2O = N(4)-acetylcytidine(34) in elongator tRNA(Met) + ADP + phosphate + CoA + H(+)</text>
        <dbReference type="Rhea" id="RHEA:43788"/>
        <dbReference type="Rhea" id="RHEA-COMP:10693"/>
        <dbReference type="Rhea" id="RHEA-COMP:10694"/>
        <dbReference type="ChEBI" id="CHEBI:15377"/>
        <dbReference type="ChEBI" id="CHEBI:15378"/>
        <dbReference type="ChEBI" id="CHEBI:30616"/>
        <dbReference type="ChEBI" id="CHEBI:43474"/>
        <dbReference type="ChEBI" id="CHEBI:57287"/>
        <dbReference type="ChEBI" id="CHEBI:57288"/>
        <dbReference type="ChEBI" id="CHEBI:74900"/>
        <dbReference type="ChEBI" id="CHEBI:82748"/>
        <dbReference type="ChEBI" id="CHEBI:456216"/>
        <dbReference type="EC" id="2.3.1.193"/>
    </reaction>
</comment>
<dbReference type="InterPro" id="IPR027417">
    <property type="entry name" value="P-loop_NTPase"/>
</dbReference>
<gene>
    <name evidence="9" type="primary">tmcA</name>
    <name evidence="11" type="ORF">C7I36_06855</name>
</gene>
<name>A0A2P7R340_9GAMM</name>
<dbReference type="GO" id="GO:0051391">
    <property type="term" value="P:tRNA acetylation"/>
    <property type="evidence" value="ECO:0007669"/>
    <property type="project" value="UniProtKB-UniRule"/>
</dbReference>
<organism evidence="11 12">
    <name type="scientific">Zobellella taiwanensis</name>
    <dbReference type="NCBI Taxonomy" id="347535"/>
    <lineage>
        <taxon>Bacteria</taxon>
        <taxon>Pseudomonadati</taxon>
        <taxon>Pseudomonadota</taxon>
        <taxon>Gammaproteobacteria</taxon>
        <taxon>Aeromonadales</taxon>
        <taxon>Aeromonadaceae</taxon>
        <taxon>Zobellella</taxon>
    </lineage>
</organism>
<dbReference type="Proteomes" id="UP000242181">
    <property type="component" value="Unassembled WGS sequence"/>
</dbReference>
<evidence type="ECO:0000256" key="7">
    <source>
        <dbReference type="ARBA" id="ARBA00022884"/>
    </source>
</evidence>
<sequence length="678" mass="73260">MKAATGCLTEHAAWLARLALNGERRLLVISGRADWCERQAGAWFGPDGLWLGPGPDACAPQPLGHISRLLGREYRVLVYNAHGGFHPQAFGALLGTARAGGLVLLLCPPLALWPARGDPDLARHVALPEQAEGLYSLFLQRLVRLLQEDPEVLFHCEGGPAPAPRLPPPRPWRCRPDRHGCLNPGQRHALAVLLAATRRRRPVLLTADRGRGKSALLGRLAARLARRGLSLALTAPSPATAARALEHAAGGLGFIAPDALLATTPPLDVLLVDEAAAIPVPMLLALAQRYCCVFATTEHGYEGTGLGFQLKFRPALARLAPERRQARLEEPARWSRHDPLEPLVFRLLALDADPPSPPPAGRLRFTLPEPAGLAGDETLLRQVFGLLALAHYQTNPDDLRRLLDAPGHRLLLAWRGPVPVAAAWLVREGELAPALGREIRQGRRRPRGHLLPQSLAFHGGLEAACGFSYQRVTRIVVHPGVQRQGLGGQLLAEVVRRADTDFVGASFGASPELLAFWQQQGFRAVRLGLTADGVSGLHAAMVLRPLSERARAVLPGWRAQFAADLAFFARGPLAGWLRRHPGLRLLPPLADPHRDARLAAEFAHGHRDLAADRPLLARLAGHRLGQARLSIAERALLTDLLDPGADTVTLARAHGLAGQKAAIRALRRLVGLLLADPQ</sequence>
<dbReference type="InterPro" id="IPR000182">
    <property type="entry name" value="GNAT_dom"/>
</dbReference>
<evidence type="ECO:0000256" key="5">
    <source>
        <dbReference type="ARBA" id="ARBA00022741"/>
    </source>
</evidence>
<comment type="similarity">
    <text evidence="9">Belongs to the TmcA family.</text>
</comment>
<dbReference type="Pfam" id="PF08351">
    <property type="entry name" value="TmcA_N"/>
    <property type="match status" value="1"/>
</dbReference>
<evidence type="ECO:0000256" key="1">
    <source>
        <dbReference type="ARBA" id="ARBA00022490"/>
    </source>
</evidence>
<dbReference type="InterPro" id="IPR007807">
    <property type="entry name" value="TcmA/NAT10_helicase"/>
</dbReference>
<feature type="binding site" evidence="9">
    <location>
        <position position="512"/>
    </location>
    <ligand>
        <name>acetyl-CoA</name>
        <dbReference type="ChEBI" id="CHEBI:57288"/>
    </ligand>
</feature>
<evidence type="ECO:0000256" key="2">
    <source>
        <dbReference type="ARBA" id="ARBA00022555"/>
    </source>
</evidence>
<comment type="function">
    <text evidence="9">Catalyzes the formation of N(4)-acetylcytidine (ac(4)C) at the wobble position of tRNA(Met), by using acetyl-CoA as an acetyl donor and ATP (or GTP).</text>
</comment>
<dbReference type="OrthoDB" id="5578851at2"/>
<dbReference type="GO" id="GO:0000049">
    <property type="term" value="F:tRNA binding"/>
    <property type="evidence" value="ECO:0007669"/>
    <property type="project" value="UniProtKB-UniRule"/>
</dbReference>
<dbReference type="InterPro" id="IPR038321">
    <property type="entry name" value="TmcA_C_sf"/>
</dbReference>
<dbReference type="EC" id="2.3.1.193" evidence="9"/>
<dbReference type="Pfam" id="PF13718">
    <property type="entry name" value="GNAT_acetyltr_2"/>
    <property type="match status" value="2"/>
</dbReference>
<dbReference type="Gene3D" id="3.40.50.11040">
    <property type="match status" value="1"/>
</dbReference>
<dbReference type="SUPFAM" id="SSF55729">
    <property type="entry name" value="Acyl-CoA N-acyltransferases (Nat)"/>
    <property type="match status" value="1"/>
</dbReference>
<keyword evidence="4 9" id="KW-0819">tRNA processing</keyword>
<dbReference type="GO" id="GO:0005737">
    <property type="term" value="C:cytoplasm"/>
    <property type="evidence" value="ECO:0007669"/>
    <property type="project" value="UniProtKB-SubCell"/>
</dbReference>
<dbReference type="GO" id="GO:0005524">
    <property type="term" value="F:ATP binding"/>
    <property type="evidence" value="ECO:0007669"/>
    <property type="project" value="UniProtKB-UniRule"/>
</dbReference>
<keyword evidence="6 9" id="KW-0067">ATP-binding</keyword>
<comment type="caution">
    <text evidence="11">The sequence shown here is derived from an EMBL/GenBank/DDBJ whole genome shotgun (WGS) entry which is preliminary data.</text>
</comment>
<evidence type="ECO:0000256" key="8">
    <source>
        <dbReference type="ARBA" id="ARBA00023315"/>
    </source>
</evidence>
<evidence type="ECO:0000256" key="3">
    <source>
        <dbReference type="ARBA" id="ARBA00022679"/>
    </source>
</evidence>
<evidence type="ECO:0000256" key="9">
    <source>
        <dbReference type="HAMAP-Rule" id="MF_01886"/>
    </source>
</evidence>
<keyword evidence="2 9" id="KW-0820">tRNA-binding</keyword>
<protein>
    <recommendedName>
        <fullName evidence="9">tRNA(Met) cytidine acetyltransferase TmcA</fullName>
        <ecNumber evidence="9">2.3.1.193</ecNumber>
    </recommendedName>
</protein>
<keyword evidence="8 9" id="KW-0012">Acyltransferase</keyword>
<dbReference type="PROSITE" id="PS51186">
    <property type="entry name" value="GNAT"/>
    <property type="match status" value="1"/>
</dbReference>
<feature type="domain" description="N-acetyltransferase" evidence="10">
    <location>
        <begin position="370"/>
        <end position="544"/>
    </location>
</feature>
<dbReference type="SUPFAM" id="SSF52540">
    <property type="entry name" value="P-loop containing nucleoside triphosphate hydrolases"/>
    <property type="match status" value="1"/>
</dbReference>
<comment type="caution">
    <text evidence="9">Lacks conserved residue(s) required for the propagation of feature annotation.</text>
</comment>
<dbReference type="PANTHER" id="PTHR10925:SF5">
    <property type="entry name" value="RNA CYTIDINE ACETYLTRANSFERASE"/>
    <property type="match status" value="1"/>
</dbReference>
<dbReference type="PANTHER" id="PTHR10925">
    <property type="entry name" value="N-ACETYLTRANSFERASE 10"/>
    <property type="match status" value="1"/>
</dbReference>
<dbReference type="Gene3D" id="1.20.120.890">
    <property type="entry name" value="tRNA(Met) cytidine acetyltransferase, tail domain"/>
    <property type="match status" value="1"/>
</dbReference>
<keyword evidence="3 9" id="KW-0808">Transferase</keyword>
<dbReference type="InterPro" id="IPR016181">
    <property type="entry name" value="Acyl_CoA_acyltransferase"/>
</dbReference>
<accession>A0A2P7R340</accession>
<dbReference type="InterPro" id="IPR032672">
    <property type="entry name" value="TmcA/NAT10/Kre33"/>
</dbReference>
<dbReference type="InterPro" id="IPR013562">
    <property type="entry name" value="TmcA/NAT10_N"/>
</dbReference>
<keyword evidence="12" id="KW-1185">Reference proteome</keyword>
<dbReference type="EMBL" id="PXYH01000007">
    <property type="protein sequence ID" value="PSJ44614.1"/>
    <property type="molecule type" value="Genomic_DNA"/>
</dbReference>
<comment type="subcellular location">
    <subcellularLocation>
        <location evidence="9">Cytoplasm</location>
    </subcellularLocation>
</comment>
<feature type="binding site" evidence="9">
    <location>
        <position position="333"/>
    </location>
    <ligand>
        <name>ATP</name>
        <dbReference type="ChEBI" id="CHEBI:30616"/>
    </ligand>
</feature>
<dbReference type="HAMAP" id="MF_01886">
    <property type="entry name" value="tRNA_acetyltr_TmcA"/>
    <property type="match status" value="1"/>
</dbReference>
<evidence type="ECO:0000256" key="6">
    <source>
        <dbReference type="ARBA" id="ARBA00022840"/>
    </source>
</evidence>
<evidence type="ECO:0000313" key="12">
    <source>
        <dbReference type="Proteomes" id="UP000242181"/>
    </source>
</evidence>
<keyword evidence="7 9" id="KW-0694">RNA-binding</keyword>
<dbReference type="GO" id="GO:0002101">
    <property type="term" value="P:tRNA wobble cytosine modification"/>
    <property type="evidence" value="ECO:0007669"/>
    <property type="project" value="UniProtKB-UniRule"/>
</dbReference>
<dbReference type="Pfam" id="PF05127">
    <property type="entry name" value="NAT10_TcmA_helicase"/>
    <property type="match status" value="1"/>
</dbReference>
<evidence type="ECO:0000313" key="11">
    <source>
        <dbReference type="EMBL" id="PSJ44614.1"/>
    </source>
</evidence>
<dbReference type="AlphaFoldDB" id="A0A2P7R340"/>
<dbReference type="GO" id="GO:0051392">
    <property type="term" value="F:tRNA cytidine N4-acetyltransferase activity"/>
    <property type="evidence" value="ECO:0007669"/>
    <property type="project" value="UniProtKB-UniRule"/>
</dbReference>
<evidence type="ECO:0000259" key="10">
    <source>
        <dbReference type="PROSITE" id="PS51186"/>
    </source>
</evidence>
<dbReference type="GO" id="GO:1904812">
    <property type="term" value="P:rRNA acetylation involved in maturation of SSU-rRNA"/>
    <property type="evidence" value="ECO:0007669"/>
    <property type="project" value="TreeGrafter"/>
</dbReference>
<feature type="binding site" evidence="9">
    <location>
        <position position="186"/>
    </location>
    <ligand>
        <name>ATP</name>
        <dbReference type="ChEBI" id="CHEBI:30616"/>
    </ligand>
</feature>
<evidence type="ECO:0000256" key="4">
    <source>
        <dbReference type="ARBA" id="ARBA00022694"/>
    </source>
</evidence>
<dbReference type="Gene3D" id="3.40.630.30">
    <property type="match status" value="1"/>
</dbReference>
<proteinExistence type="inferred from homology"/>
<keyword evidence="1 9" id="KW-0963">Cytoplasm</keyword>